<dbReference type="KEGG" id="rba:RB12260"/>
<dbReference type="InParanoid" id="Q7UIY2"/>
<keyword evidence="2" id="KW-1185">Reference proteome</keyword>
<dbReference type="HOGENOM" id="CLU_2571524_0_0_0"/>
<evidence type="ECO:0000313" key="1">
    <source>
        <dbReference type="EMBL" id="CAD77480.1"/>
    </source>
</evidence>
<sequence>MISLTIRIVFSLSMGGAFVEERKRWGILGRHQKRRPDTITQRYTFKHPRQGARFTAAVISLITLSSCVRDRHSENINAVIE</sequence>
<reference evidence="1 2" key="1">
    <citation type="journal article" date="2003" name="Proc. Natl. Acad. Sci. U.S.A.">
        <title>Complete genome sequence of the marine planctomycete Pirellula sp. strain 1.</title>
        <authorList>
            <person name="Gloeckner F.O."/>
            <person name="Kube M."/>
            <person name="Bauer M."/>
            <person name="Teeling H."/>
            <person name="Lombardot T."/>
            <person name="Ludwig W."/>
            <person name="Gade D."/>
            <person name="Beck A."/>
            <person name="Borzym K."/>
            <person name="Heitmann K."/>
            <person name="Rabus R."/>
            <person name="Schlesner H."/>
            <person name="Amann R."/>
            <person name="Reinhardt R."/>
        </authorList>
    </citation>
    <scope>NUCLEOTIDE SEQUENCE [LARGE SCALE GENOMIC DNA]</scope>
    <source>
        <strain evidence="2">DSM 10527 / NCIMB 13988 / SH1</strain>
    </source>
</reference>
<organism evidence="1 2">
    <name type="scientific">Rhodopirellula baltica (strain DSM 10527 / NCIMB 13988 / SH1)</name>
    <dbReference type="NCBI Taxonomy" id="243090"/>
    <lineage>
        <taxon>Bacteria</taxon>
        <taxon>Pseudomonadati</taxon>
        <taxon>Planctomycetota</taxon>
        <taxon>Planctomycetia</taxon>
        <taxon>Pirellulales</taxon>
        <taxon>Pirellulaceae</taxon>
        <taxon>Rhodopirellula</taxon>
    </lineage>
</organism>
<dbReference type="EMBL" id="BX294154">
    <property type="protein sequence ID" value="CAD77480.1"/>
    <property type="molecule type" value="Genomic_DNA"/>
</dbReference>
<proteinExistence type="predicted"/>
<dbReference type="EnsemblBacteria" id="CAD77480">
    <property type="protein sequence ID" value="CAD77480"/>
    <property type="gene ID" value="RB12260"/>
</dbReference>
<name>Q7UIY2_RHOBA</name>
<dbReference type="STRING" id="243090.RB12260"/>
<evidence type="ECO:0000313" key="2">
    <source>
        <dbReference type="Proteomes" id="UP000001025"/>
    </source>
</evidence>
<dbReference type="AlphaFoldDB" id="Q7UIY2"/>
<accession>Q7UIY2</accession>
<protein>
    <submittedName>
        <fullName evidence="1">Uncharacterized protein</fullName>
    </submittedName>
</protein>
<dbReference type="Proteomes" id="UP000001025">
    <property type="component" value="Chromosome"/>
</dbReference>
<gene>
    <name evidence="1" type="ordered locus">RB12260</name>
</gene>